<dbReference type="SMART" id="SM00382">
    <property type="entry name" value="AAA"/>
    <property type="match status" value="1"/>
</dbReference>
<dbReference type="GO" id="GO:0005524">
    <property type="term" value="F:ATP binding"/>
    <property type="evidence" value="ECO:0007669"/>
    <property type="project" value="UniProtKB-KW"/>
</dbReference>
<feature type="domain" description="ABC transmembrane type-1" evidence="9">
    <location>
        <begin position="23"/>
        <end position="299"/>
    </location>
</feature>
<reference evidence="10" key="1">
    <citation type="submission" date="2020-04" db="EMBL/GenBank/DDBJ databases">
        <title>Comparative genomics of oral phylogroup-2 Treponema strains.</title>
        <authorList>
            <person name="Zeng H."/>
            <person name="Chan Y.K."/>
            <person name="Watt R.M."/>
        </authorList>
    </citation>
    <scope>NUCLEOTIDE SEQUENCE</scope>
    <source>
        <strain evidence="10">OMZ 905</strain>
    </source>
</reference>
<dbReference type="PROSITE" id="PS50893">
    <property type="entry name" value="ABC_TRANSPORTER_2"/>
    <property type="match status" value="1"/>
</dbReference>
<dbReference type="GO" id="GO:0015421">
    <property type="term" value="F:ABC-type oligopeptide transporter activity"/>
    <property type="evidence" value="ECO:0007669"/>
    <property type="project" value="TreeGrafter"/>
</dbReference>
<dbReference type="RefSeq" id="WP_253716107.1">
    <property type="nucleotide sequence ID" value="NZ_CP051522.1"/>
</dbReference>
<dbReference type="Pfam" id="PF00005">
    <property type="entry name" value="ABC_tran"/>
    <property type="match status" value="1"/>
</dbReference>
<dbReference type="CDD" id="cd07346">
    <property type="entry name" value="ABC_6TM_exporters"/>
    <property type="match status" value="1"/>
</dbReference>
<dbReference type="Gene3D" id="1.20.1560.10">
    <property type="entry name" value="ABC transporter type 1, transmembrane domain"/>
    <property type="match status" value="1"/>
</dbReference>
<dbReference type="PROSITE" id="PS00211">
    <property type="entry name" value="ABC_TRANSPORTER_1"/>
    <property type="match status" value="1"/>
</dbReference>
<dbReference type="Gene3D" id="3.40.50.300">
    <property type="entry name" value="P-loop containing nucleotide triphosphate hydrolases"/>
    <property type="match status" value="1"/>
</dbReference>
<evidence type="ECO:0000259" key="9">
    <source>
        <dbReference type="PROSITE" id="PS50929"/>
    </source>
</evidence>
<accession>A0A9Q9EX20</accession>
<sequence>MLNKKNLNRWAASVLKPFFPVLFFLLCFSLLGNYASTFEPLFTGKIIDALTLKDRTAFFAFLKIIILFQIAGLGFSLLSSWFQFLLQRKMTVYTESRLYLNLLHLPPKRSSEQDSGKLLNLFLSDLGVMTGIYTSQIPSIITSLIMMSIISFRLFKIDIFIFCLTLIVSVIPVFLAKYFGAKQASVNEAQRKKQDEYTTYINETIRGLQEIKNHSSQKFFIYKFKNILKYIFIHVKESTIIGMQSSSASFFTNFTINISLFIIIGLTVLEGKNTVGTITAALMYSQKFRSLVSSCAETYKGIIVSFVSVERLKTIFDERQNRFSLIKEEKDISNIKKIKIENLTFAYKKNNFLFEKLNVEFTFPGLYLIKGENGSGKTSLFNIISGNISLKNETVLTGKIIFLNLAARVSYISQNPFIFSGSIKENLLFGKEVDEVTINDILTKTKLDKVIDSLEKGLDTQLGGKEHILSQGQIQRLALSRSLLQTGDVILFDEVENALDSETSLALNSLLSELKTKKLILMITHRSSYDKIADGVFKIGKRGVL</sequence>
<dbReference type="PANTHER" id="PTHR43394">
    <property type="entry name" value="ATP-DEPENDENT PERMEASE MDL1, MITOCHONDRIAL"/>
    <property type="match status" value="1"/>
</dbReference>
<evidence type="ECO:0000256" key="2">
    <source>
        <dbReference type="ARBA" id="ARBA00022692"/>
    </source>
</evidence>
<dbReference type="GO" id="GO:0016887">
    <property type="term" value="F:ATP hydrolysis activity"/>
    <property type="evidence" value="ECO:0007669"/>
    <property type="project" value="InterPro"/>
</dbReference>
<organism evidence="10 11">
    <name type="scientific">Treponema denticola</name>
    <dbReference type="NCBI Taxonomy" id="158"/>
    <lineage>
        <taxon>Bacteria</taxon>
        <taxon>Pseudomonadati</taxon>
        <taxon>Spirochaetota</taxon>
        <taxon>Spirochaetia</taxon>
        <taxon>Spirochaetales</taxon>
        <taxon>Treponemataceae</taxon>
        <taxon>Treponema</taxon>
    </lineage>
</organism>
<dbReference type="InterPro" id="IPR003439">
    <property type="entry name" value="ABC_transporter-like_ATP-bd"/>
</dbReference>
<dbReference type="InterPro" id="IPR011527">
    <property type="entry name" value="ABC1_TM_dom"/>
</dbReference>
<proteinExistence type="predicted"/>
<keyword evidence="3" id="KW-0547">Nucleotide-binding</keyword>
<evidence type="ECO:0000313" key="10">
    <source>
        <dbReference type="EMBL" id="UTD00259.1"/>
    </source>
</evidence>
<evidence type="ECO:0000256" key="3">
    <source>
        <dbReference type="ARBA" id="ARBA00022741"/>
    </source>
</evidence>
<dbReference type="SUPFAM" id="SSF90123">
    <property type="entry name" value="ABC transporter transmembrane region"/>
    <property type="match status" value="1"/>
</dbReference>
<feature type="transmembrane region" description="Helical" evidence="7">
    <location>
        <begin position="61"/>
        <end position="82"/>
    </location>
</feature>
<feature type="transmembrane region" description="Helical" evidence="7">
    <location>
        <begin position="159"/>
        <end position="179"/>
    </location>
</feature>
<feature type="domain" description="ABC transporter" evidence="8">
    <location>
        <begin position="338"/>
        <end position="545"/>
    </location>
</feature>
<comment type="subcellular location">
    <subcellularLocation>
        <location evidence="1">Cell membrane</location>
        <topology evidence="1">Multi-pass membrane protein</topology>
    </subcellularLocation>
</comment>
<feature type="transmembrane region" description="Helical" evidence="7">
    <location>
        <begin position="250"/>
        <end position="269"/>
    </location>
</feature>
<dbReference type="Proteomes" id="UP001056981">
    <property type="component" value="Chromosome"/>
</dbReference>
<dbReference type="PANTHER" id="PTHR43394:SF1">
    <property type="entry name" value="ATP-BINDING CASSETTE SUB-FAMILY B MEMBER 10, MITOCHONDRIAL"/>
    <property type="match status" value="1"/>
</dbReference>
<evidence type="ECO:0000313" key="11">
    <source>
        <dbReference type="Proteomes" id="UP001056981"/>
    </source>
</evidence>
<dbReference type="Pfam" id="PF00664">
    <property type="entry name" value="ABC_membrane"/>
    <property type="match status" value="1"/>
</dbReference>
<dbReference type="PROSITE" id="PS50929">
    <property type="entry name" value="ABC_TM1F"/>
    <property type="match status" value="1"/>
</dbReference>
<dbReference type="InterPro" id="IPR036640">
    <property type="entry name" value="ABC1_TM_sf"/>
</dbReference>
<protein>
    <submittedName>
        <fullName evidence="10">ABC transporter ATP-binding protein</fullName>
    </submittedName>
</protein>
<dbReference type="InterPro" id="IPR017871">
    <property type="entry name" value="ABC_transporter-like_CS"/>
</dbReference>
<dbReference type="AlphaFoldDB" id="A0A9Q9EX20"/>
<gene>
    <name evidence="10" type="ORF">E4N86_05920</name>
</gene>
<evidence type="ECO:0000256" key="5">
    <source>
        <dbReference type="ARBA" id="ARBA00022989"/>
    </source>
</evidence>
<keyword evidence="4 10" id="KW-0067">ATP-binding</keyword>
<evidence type="ECO:0000256" key="1">
    <source>
        <dbReference type="ARBA" id="ARBA00004651"/>
    </source>
</evidence>
<feature type="transmembrane region" description="Helical" evidence="7">
    <location>
        <begin position="118"/>
        <end position="147"/>
    </location>
</feature>
<dbReference type="InterPro" id="IPR039421">
    <property type="entry name" value="Type_1_exporter"/>
</dbReference>
<dbReference type="SUPFAM" id="SSF52540">
    <property type="entry name" value="P-loop containing nucleoside triphosphate hydrolases"/>
    <property type="match status" value="1"/>
</dbReference>
<keyword evidence="2 7" id="KW-0812">Transmembrane</keyword>
<dbReference type="GO" id="GO:0005886">
    <property type="term" value="C:plasma membrane"/>
    <property type="evidence" value="ECO:0007669"/>
    <property type="project" value="UniProtKB-SubCell"/>
</dbReference>
<keyword evidence="5 7" id="KW-1133">Transmembrane helix</keyword>
<name>A0A9Q9EX20_TREDN</name>
<dbReference type="EMBL" id="CP051635">
    <property type="protein sequence ID" value="UTD00259.1"/>
    <property type="molecule type" value="Genomic_DNA"/>
</dbReference>
<dbReference type="InterPro" id="IPR027417">
    <property type="entry name" value="P-loop_NTPase"/>
</dbReference>
<evidence type="ECO:0000256" key="7">
    <source>
        <dbReference type="SAM" id="Phobius"/>
    </source>
</evidence>
<keyword evidence="6 7" id="KW-0472">Membrane</keyword>
<dbReference type="InterPro" id="IPR003593">
    <property type="entry name" value="AAA+_ATPase"/>
</dbReference>
<evidence type="ECO:0000259" key="8">
    <source>
        <dbReference type="PROSITE" id="PS50893"/>
    </source>
</evidence>
<evidence type="ECO:0000256" key="6">
    <source>
        <dbReference type="ARBA" id="ARBA00023136"/>
    </source>
</evidence>
<evidence type="ECO:0000256" key="4">
    <source>
        <dbReference type="ARBA" id="ARBA00022840"/>
    </source>
</evidence>